<keyword evidence="9" id="KW-1185">Reference proteome</keyword>
<accession>A0A3E2H3P9</accession>
<feature type="transmembrane region" description="Helical" evidence="7">
    <location>
        <begin position="100"/>
        <end position="126"/>
    </location>
</feature>
<comment type="similarity">
    <text evidence="5">Belongs to the asaB hydroxylase/desaturase family.</text>
</comment>
<dbReference type="OrthoDB" id="5982228at2759"/>
<organism evidence="8 9">
    <name type="scientific">Scytalidium lignicola</name>
    <name type="common">Hyphomycete</name>
    <dbReference type="NCBI Taxonomy" id="5539"/>
    <lineage>
        <taxon>Eukaryota</taxon>
        <taxon>Fungi</taxon>
        <taxon>Dikarya</taxon>
        <taxon>Ascomycota</taxon>
        <taxon>Pezizomycotina</taxon>
        <taxon>Leotiomycetes</taxon>
        <taxon>Leotiomycetes incertae sedis</taxon>
        <taxon>Scytalidium</taxon>
    </lineage>
</organism>
<dbReference type="GO" id="GO:0016020">
    <property type="term" value="C:membrane"/>
    <property type="evidence" value="ECO:0007669"/>
    <property type="project" value="UniProtKB-SubCell"/>
</dbReference>
<reference evidence="8 9" key="1">
    <citation type="submission" date="2018-05" db="EMBL/GenBank/DDBJ databases">
        <title>Draft genome sequence of Scytalidium lignicola DSM 105466, a ubiquitous saprotrophic fungus.</title>
        <authorList>
            <person name="Buettner E."/>
            <person name="Gebauer A.M."/>
            <person name="Hofrichter M."/>
            <person name="Liers C."/>
            <person name="Kellner H."/>
        </authorList>
    </citation>
    <scope>NUCLEOTIDE SEQUENCE [LARGE SCALE GENOMIC DNA]</scope>
    <source>
        <strain evidence="8 9">DSM 105466</strain>
    </source>
</reference>
<feature type="transmembrane region" description="Helical" evidence="7">
    <location>
        <begin position="262"/>
        <end position="282"/>
    </location>
</feature>
<evidence type="ECO:0000256" key="4">
    <source>
        <dbReference type="ARBA" id="ARBA00023136"/>
    </source>
</evidence>
<evidence type="ECO:0008006" key="10">
    <source>
        <dbReference type="Google" id="ProtNLM"/>
    </source>
</evidence>
<feature type="transmembrane region" description="Helical" evidence="7">
    <location>
        <begin position="354"/>
        <end position="378"/>
    </location>
</feature>
<dbReference type="GO" id="GO:0015179">
    <property type="term" value="F:L-amino acid transmembrane transporter activity"/>
    <property type="evidence" value="ECO:0007669"/>
    <property type="project" value="TreeGrafter"/>
</dbReference>
<feature type="transmembrane region" description="Helical" evidence="7">
    <location>
        <begin position="68"/>
        <end position="88"/>
    </location>
</feature>
<gene>
    <name evidence="8" type="ORF">B7463_g8461</name>
</gene>
<keyword evidence="2 7" id="KW-0812">Transmembrane</keyword>
<dbReference type="Proteomes" id="UP000258309">
    <property type="component" value="Unassembled WGS sequence"/>
</dbReference>
<dbReference type="OMA" id="ERPYETH"/>
<dbReference type="PANTHER" id="PTHR11785:SF532">
    <property type="entry name" value="TRANSPORTER, PUTATIVE (EUROFUNG)-RELATED"/>
    <property type="match status" value="1"/>
</dbReference>
<feature type="transmembrane region" description="Helical" evidence="7">
    <location>
        <begin position="463"/>
        <end position="484"/>
    </location>
</feature>
<evidence type="ECO:0000256" key="7">
    <source>
        <dbReference type="SAM" id="Phobius"/>
    </source>
</evidence>
<feature type="compositionally biased region" description="Polar residues" evidence="6">
    <location>
        <begin position="38"/>
        <end position="47"/>
    </location>
</feature>
<feature type="transmembrane region" description="Helical" evidence="7">
    <location>
        <begin position="399"/>
        <end position="419"/>
    </location>
</feature>
<dbReference type="Pfam" id="PF13520">
    <property type="entry name" value="AA_permease_2"/>
    <property type="match status" value="1"/>
</dbReference>
<feature type="transmembrane region" description="Helical" evidence="7">
    <location>
        <begin position="218"/>
        <end position="237"/>
    </location>
</feature>
<dbReference type="NCBIfam" id="NF041278">
    <property type="entry name" value="CmcJ_NvfI_EfuI"/>
    <property type="match status" value="1"/>
</dbReference>
<feature type="transmembrane region" description="Helical" evidence="7">
    <location>
        <begin position="496"/>
        <end position="520"/>
    </location>
</feature>
<dbReference type="InterPro" id="IPR002293">
    <property type="entry name" value="AA/rel_permease1"/>
</dbReference>
<evidence type="ECO:0000256" key="5">
    <source>
        <dbReference type="ARBA" id="ARBA00023604"/>
    </source>
</evidence>
<dbReference type="FunFam" id="1.20.1740.10:FF:000025">
    <property type="entry name" value="High-affinity methionine permease"/>
    <property type="match status" value="1"/>
</dbReference>
<protein>
    <recommendedName>
        <fullName evidence="10">Amino acid permease/ SLC12A domain-containing protein</fullName>
    </recommendedName>
</protein>
<dbReference type="AlphaFoldDB" id="A0A3E2H3P9"/>
<feature type="transmembrane region" description="Helical" evidence="7">
    <location>
        <begin position="185"/>
        <end position="206"/>
    </location>
</feature>
<dbReference type="Gene3D" id="1.20.1740.10">
    <property type="entry name" value="Amino acid/polyamine transporter I"/>
    <property type="match status" value="1"/>
</dbReference>
<feature type="region of interest" description="Disordered" evidence="6">
    <location>
        <begin position="9"/>
        <end position="48"/>
    </location>
</feature>
<evidence type="ECO:0000256" key="6">
    <source>
        <dbReference type="SAM" id="MobiDB-lite"/>
    </source>
</evidence>
<sequence>MDIPLVHIKGPSSQTSLQEYPPEMTDIESEPLLPPRTTADSNNTTPHHISRRIEDDVIPETATFGRNLGWGGAYILIISRVIGSGIFATPGSITSSVGSIGISLVLWVAGAILAACSLAISLEYGCMLPRSGGDKVYLEFTYQHPQFLASTLVAAQAVLLGFTASNCIIFGRYVLFSLGAEAGEWTQKALAVGLLTAITIVHGISLKTGIYIQNALGWVKVFIITCMAMAGLYVVLFQPQHAYGKAPGLKVFEWDELWKDSVWSWGVIAPALFKVFYAYAGLQNVNNVLNEVKHPVKTLKSVGPVALITVAILYLLVNVAYFMVIPIEDIKASRELIAGLFFERVFGPRFGRSVLPFAIAISAAGNVMVVTFALARVNQEVARQGFLPWAKFLSSSRPFNTPLGGLIVHYIPSLLVITLPPPGDIYAFILDVEGYPGQFSALAISAGLILLRRRRPNLKRPFQAWLPAVWLRILVSVALIGAPFVRPRDGKGDVSFFYATYAIVGVGLIISAMLYWYVWFVALPRWYDYRIEEEEAVLEDGTTITMLVRIHQKMAATATQKPFDPFAAPNEEAIPISPVRQTSTYTPRDITSTLNYFLPNADGSPPKPSYVGRPDSYVRPADPHVTTIHDIRGSEEKYSLDTTGFQVVKHTSQEKDFVDDAKIKDVYYKEVEDILKKATGAHKVFIFDHTIRRVSPAQDTPSLRGPVQRVHIDQSYRASPNRVKHHLPEEAEKLLQGRYQIINVWRPIKTILKDPLGIAEANSVSDNELVPIGLIYPDREGETYGVKYAPQHKWYYLNEHSPEEALLIKCFDSKTNGRARRVPHSAFTDREREGEAARESIEVRALVFSSN</sequence>
<dbReference type="GO" id="GO:0016491">
    <property type="term" value="F:oxidoreductase activity"/>
    <property type="evidence" value="ECO:0007669"/>
    <property type="project" value="InterPro"/>
</dbReference>
<evidence type="ECO:0000256" key="1">
    <source>
        <dbReference type="ARBA" id="ARBA00004141"/>
    </source>
</evidence>
<evidence type="ECO:0000313" key="9">
    <source>
        <dbReference type="Proteomes" id="UP000258309"/>
    </source>
</evidence>
<feature type="non-terminal residue" evidence="8">
    <location>
        <position position="1"/>
    </location>
</feature>
<proteinExistence type="inferred from homology"/>
<dbReference type="InterPro" id="IPR050598">
    <property type="entry name" value="AminoAcid_Transporter"/>
</dbReference>
<dbReference type="PANTHER" id="PTHR11785">
    <property type="entry name" value="AMINO ACID TRANSPORTER"/>
    <property type="match status" value="1"/>
</dbReference>
<dbReference type="InterPro" id="IPR044053">
    <property type="entry name" value="AsaB-like"/>
</dbReference>
<keyword evidence="3 7" id="KW-1133">Transmembrane helix</keyword>
<dbReference type="EMBL" id="NCSJ02000186">
    <property type="protein sequence ID" value="RFU27862.1"/>
    <property type="molecule type" value="Genomic_DNA"/>
</dbReference>
<keyword evidence="4 7" id="KW-0472">Membrane</keyword>
<evidence type="ECO:0000313" key="8">
    <source>
        <dbReference type="EMBL" id="RFU27862.1"/>
    </source>
</evidence>
<feature type="transmembrane region" description="Helical" evidence="7">
    <location>
        <begin position="425"/>
        <end position="451"/>
    </location>
</feature>
<evidence type="ECO:0000256" key="2">
    <source>
        <dbReference type="ARBA" id="ARBA00022692"/>
    </source>
</evidence>
<comment type="subcellular location">
    <subcellularLocation>
        <location evidence="1">Membrane</location>
        <topology evidence="1">Multi-pass membrane protein</topology>
    </subcellularLocation>
</comment>
<feature type="transmembrane region" description="Helical" evidence="7">
    <location>
        <begin position="147"/>
        <end position="173"/>
    </location>
</feature>
<comment type="caution">
    <text evidence="8">The sequence shown here is derived from an EMBL/GenBank/DDBJ whole genome shotgun (WGS) entry which is preliminary data.</text>
</comment>
<feature type="transmembrane region" description="Helical" evidence="7">
    <location>
        <begin position="302"/>
        <end position="324"/>
    </location>
</feature>
<name>A0A3E2H3P9_SCYLI</name>
<evidence type="ECO:0000256" key="3">
    <source>
        <dbReference type="ARBA" id="ARBA00022989"/>
    </source>
</evidence>
<dbReference type="STRING" id="5539.A0A3E2H3P9"/>
<feature type="non-terminal residue" evidence="8">
    <location>
        <position position="851"/>
    </location>
</feature>